<evidence type="ECO:0000256" key="13">
    <source>
        <dbReference type="ARBA" id="ARBA00029437"/>
    </source>
</evidence>
<feature type="domain" description="Dihydroxy-acid/6-phosphogluconate dehydratase N-terminal" evidence="16">
    <location>
        <begin position="39"/>
        <end position="356"/>
    </location>
</feature>
<dbReference type="RefSeq" id="WP_067978789.1">
    <property type="nucleotide sequence ID" value="NZ_CP014163.1"/>
</dbReference>
<feature type="binding site" evidence="15">
    <location>
        <position position="54"/>
    </location>
    <ligand>
        <name>[2Fe-2S] cluster</name>
        <dbReference type="ChEBI" id="CHEBI:190135"/>
    </ligand>
</feature>
<dbReference type="Pfam" id="PF24877">
    <property type="entry name" value="ILV_EDD_C"/>
    <property type="match status" value="1"/>
</dbReference>
<dbReference type="FunFam" id="3.50.30.80:FF:000001">
    <property type="entry name" value="Dihydroxy-acid dehydratase"/>
    <property type="match status" value="1"/>
</dbReference>
<dbReference type="NCBIfam" id="NF002068">
    <property type="entry name" value="PRK00911.1"/>
    <property type="match status" value="1"/>
</dbReference>
<dbReference type="GO" id="GO:0009099">
    <property type="term" value="P:L-valine biosynthetic process"/>
    <property type="evidence" value="ECO:0007669"/>
    <property type="project" value="UniProtKB-UniRule"/>
</dbReference>
<dbReference type="HAMAP" id="MF_00012">
    <property type="entry name" value="IlvD"/>
    <property type="match status" value="1"/>
</dbReference>
<feature type="binding site" evidence="15">
    <location>
        <position position="450"/>
    </location>
    <ligand>
        <name>Mg(2+)</name>
        <dbReference type="ChEBI" id="CHEBI:18420"/>
    </ligand>
</feature>
<keyword evidence="4 15" id="KW-0001">2Fe-2S</keyword>
<evidence type="ECO:0000256" key="15">
    <source>
        <dbReference type="HAMAP-Rule" id="MF_00012"/>
    </source>
</evidence>
<dbReference type="InterPro" id="IPR037237">
    <property type="entry name" value="IlvD/EDD_N"/>
</dbReference>
<keyword evidence="9 15" id="KW-0456">Lyase</keyword>
<comment type="function">
    <text evidence="15">Functions in the biosynthesis of branched-chain amino acids. Catalyzes the dehydration of (2R,3R)-2,3-dihydroxy-3-methylpentanoate (2,3-dihydroxy-3-methylvalerate) into 2-oxo-3-methylpentanoate (2-oxo-3-methylvalerate) and of (2R)-2,3-dihydroxy-3-methylbutanoate (2,3-dihydroxyisovalerate) into 2-oxo-3-methylbutanoate (2-oxoisovalerate), the penultimate precursor to L-isoleucine and L-valine, respectively.</text>
</comment>
<evidence type="ECO:0000256" key="10">
    <source>
        <dbReference type="ARBA" id="ARBA00023304"/>
    </source>
</evidence>
<dbReference type="EMBL" id="CP014163">
    <property type="protein sequence ID" value="AMB99308.1"/>
    <property type="molecule type" value="Genomic_DNA"/>
</dbReference>
<accession>A0A120IAV7</accession>
<dbReference type="NCBIfam" id="TIGR00110">
    <property type="entry name" value="ilvD"/>
    <property type="match status" value="1"/>
</dbReference>
<dbReference type="GO" id="GO:0000287">
    <property type="term" value="F:magnesium ion binding"/>
    <property type="evidence" value="ECO:0007669"/>
    <property type="project" value="UniProtKB-UniRule"/>
</dbReference>
<evidence type="ECO:0000256" key="3">
    <source>
        <dbReference type="ARBA" id="ARBA00022605"/>
    </source>
</evidence>
<feature type="active site" description="Proton acceptor" evidence="15">
    <location>
        <position position="476"/>
    </location>
</feature>
<evidence type="ECO:0000256" key="4">
    <source>
        <dbReference type="ARBA" id="ARBA00022714"/>
    </source>
</evidence>
<evidence type="ECO:0000259" key="17">
    <source>
        <dbReference type="Pfam" id="PF24877"/>
    </source>
</evidence>
<evidence type="ECO:0000259" key="16">
    <source>
        <dbReference type="Pfam" id="PF00920"/>
    </source>
</evidence>
<dbReference type="AlphaFoldDB" id="A0A120IAV7"/>
<dbReference type="InterPro" id="IPR042096">
    <property type="entry name" value="Dihydro-acid_dehy_C"/>
</dbReference>
<dbReference type="PROSITE" id="PS00887">
    <property type="entry name" value="ILVD_EDD_2"/>
    <property type="match status" value="1"/>
</dbReference>
<keyword evidence="5 15" id="KW-0479">Metal-binding</keyword>
<keyword evidence="6 15" id="KW-0460">Magnesium</keyword>
<dbReference type="GO" id="GO:0051537">
    <property type="term" value="F:2 iron, 2 sulfur cluster binding"/>
    <property type="evidence" value="ECO:0007669"/>
    <property type="project" value="UniProtKB-UniRule"/>
</dbReference>
<dbReference type="OrthoDB" id="9807077at2"/>
<comment type="similarity">
    <text evidence="2 15">Belongs to the IlvD/Edd family.</text>
</comment>
<evidence type="ECO:0000256" key="2">
    <source>
        <dbReference type="ARBA" id="ARBA00006486"/>
    </source>
</evidence>
<dbReference type="KEGG" id="auh:AWM75_04505"/>
<dbReference type="STRING" id="128944.AWM75_04505"/>
<evidence type="ECO:0000313" key="19">
    <source>
        <dbReference type="Proteomes" id="UP000062260"/>
    </source>
</evidence>
<dbReference type="InterPro" id="IPR020558">
    <property type="entry name" value="DiOHA_6PGluconate_deHydtase_CS"/>
</dbReference>
<dbReference type="PANTHER" id="PTHR21000:SF5">
    <property type="entry name" value="DIHYDROXY-ACID DEHYDRATASE, MITOCHONDRIAL"/>
    <property type="match status" value="1"/>
</dbReference>
<dbReference type="UniPathway" id="UPA00049">
    <property type="reaction ID" value="UER00061"/>
</dbReference>
<comment type="cofactor">
    <cofactor evidence="15">
        <name>[2Fe-2S] cluster</name>
        <dbReference type="ChEBI" id="CHEBI:190135"/>
    </cofactor>
    <text evidence="15">Binds 1 [2Fe-2S] cluster per subunit. This cluster acts as a Lewis acid cofactor.</text>
</comment>
<comment type="caution">
    <text evidence="15">Lacks conserved residue(s) required for the propagation of feature annotation.</text>
</comment>
<protein>
    <recommendedName>
        <fullName evidence="14 15">Dihydroxy-acid dehydratase</fullName>
        <shortName evidence="15">DAD</shortName>
        <ecNumber evidence="14 15">4.2.1.9</ecNumber>
    </recommendedName>
</protein>
<dbReference type="InterPro" id="IPR004404">
    <property type="entry name" value="DihydroxyA_deHydtase"/>
</dbReference>
<keyword evidence="19" id="KW-1185">Reference proteome</keyword>
<comment type="subunit">
    <text evidence="15">Homodimer.</text>
</comment>
<reference evidence="18 19" key="1">
    <citation type="journal article" date="2016" name="Genome Announc.">
        <title>Complete Genome Sequences of Aerococcus christensenii CCUG 28831T, Aerococcus sanguinicola CCUG 43001T, Aerococcus urinae CCUG 36881T, Aerococcus urinaeequi CCUG 28094T, Aerococcus urinaehominis CCUG 42038 BT, and Aerococcus viridans CCUG 4311T.</title>
        <authorList>
            <person name="Carkaci D."/>
            <person name="Dargis R."/>
            <person name="Nielsen X.C."/>
            <person name="Skovgaard O."/>
            <person name="Fuursted K."/>
            <person name="Christensen J.J."/>
        </authorList>
    </citation>
    <scope>NUCLEOTIDE SEQUENCE [LARGE SCALE GENOMIC DNA]</scope>
    <source>
        <strain evidence="18 19">CCUG42038B</strain>
    </source>
</reference>
<evidence type="ECO:0000313" key="18">
    <source>
        <dbReference type="EMBL" id="AMB99308.1"/>
    </source>
</evidence>
<evidence type="ECO:0000256" key="6">
    <source>
        <dbReference type="ARBA" id="ARBA00022842"/>
    </source>
</evidence>
<evidence type="ECO:0000256" key="9">
    <source>
        <dbReference type="ARBA" id="ARBA00023239"/>
    </source>
</evidence>
<dbReference type="InterPro" id="IPR050165">
    <property type="entry name" value="DHAD_IlvD/Edd"/>
</dbReference>
<dbReference type="InterPro" id="IPR000581">
    <property type="entry name" value="ILV_EDD_N"/>
</dbReference>
<comment type="catalytic activity">
    <reaction evidence="15">
        <text>(2R,3R)-2,3-dihydroxy-3-methylpentanoate = (S)-3-methyl-2-oxopentanoate + H2O</text>
        <dbReference type="Rhea" id="RHEA:27694"/>
        <dbReference type="ChEBI" id="CHEBI:15377"/>
        <dbReference type="ChEBI" id="CHEBI:35146"/>
        <dbReference type="ChEBI" id="CHEBI:49258"/>
        <dbReference type="EC" id="4.2.1.9"/>
    </reaction>
</comment>
<proteinExistence type="inferred from homology"/>
<feature type="domain" description="Dihydroxy-acid/6-phosphogluconate dehydratase C-terminal" evidence="17">
    <location>
        <begin position="368"/>
        <end position="556"/>
    </location>
</feature>
<evidence type="ECO:0000256" key="8">
    <source>
        <dbReference type="ARBA" id="ARBA00023014"/>
    </source>
</evidence>
<evidence type="ECO:0000256" key="5">
    <source>
        <dbReference type="ARBA" id="ARBA00022723"/>
    </source>
</evidence>
<dbReference type="Proteomes" id="UP000062260">
    <property type="component" value="Chromosome"/>
</dbReference>
<dbReference type="UniPathway" id="UPA00047">
    <property type="reaction ID" value="UER00057"/>
</dbReference>
<dbReference type="GO" id="GO:0009097">
    <property type="term" value="P:isoleucine biosynthetic process"/>
    <property type="evidence" value="ECO:0007669"/>
    <property type="project" value="UniProtKB-UniRule"/>
</dbReference>
<name>A0A120IAV7_9LACT</name>
<dbReference type="PANTHER" id="PTHR21000">
    <property type="entry name" value="DIHYDROXY-ACID DEHYDRATASE DAD"/>
    <property type="match status" value="1"/>
</dbReference>
<keyword evidence="7 15" id="KW-0408">Iron</keyword>
<dbReference type="Pfam" id="PF00920">
    <property type="entry name" value="ILVD_EDD_N"/>
    <property type="match status" value="1"/>
</dbReference>
<evidence type="ECO:0000256" key="1">
    <source>
        <dbReference type="ARBA" id="ARBA00001946"/>
    </source>
</evidence>
<feature type="binding site" evidence="15">
    <location>
        <position position="128"/>
    </location>
    <ligand>
        <name>Mg(2+)</name>
        <dbReference type="ChEBI" id="CHEBI:18420"/>
    </ligand>
</feature>
<feature type="binding site" evidence="15">
    <location>
        <position position="86"/>
    </location>
    <ligand>
        <name>Mg(2+)</name>
        <dbReference type="ChEBI" id="CHEBI:18420"/>
    </ligand>
</feature>
<dbReference type="EC" id="4.2.1.9" evidence="14 15"/>
<dbReference type="SUPFAM" id="SSF52016">
    <property type="entry name" value="LeuD/IlvD-like"/>
    <property type="match status" value="1"/>
</dbReference>
<keyword evidence="8 15" id="KW-0411">Iron-sulfur</keyword>
<dbReference type="PROSITE" id="PS00886">
    <property type="entry name" value="ILVD_EDD_1"/>
    <property type="match status" value="1"/>
</dbReference>
<comment type="pathway">
    <text evidence="12 15">Amino-acid biosynthesis; L-valine biosynthesis; L-valine from pyruvate: step 3/4.</text>
</comment>
<comment type="pathway">
    <text evidence="13 15">Amino-acid biosynthesis; L-isoleucine biosynthesis; L-isoleucine from 2-oxobutanoate: step 3/4.</text>
</comment>
<keyword evidence="10 15" id="KW-0100">Branched-chain amino acid biosynthesis</keyword>
<evidence type="ECO:0000256" key="7">
    <source>
        <dbReference type="ARBA" id="ARBA00023004"/>
    </source>
</evidence>
<reference evidence="19" key="2">
    <citation type="submission" date="2016-01" db="EMBL/GenBank/DDBJ databases">
        <title>Six Aerococcus type strain genome sequencing and assembly using PacBio and Illumina Hiseq.</title>
        <authorList>
            <person name="Carkaci D."/>
            <person name="Dargis R."/>
            <person name="Nielsen X.C."/>
            <person name="Skovgaard O."/>
            <person name="Fuursted K."/>
            <person name="Christensen J.J."/>
        </authorList>
    </citation>
    <scope>NUCLEOTIDE SEQUENCE [LARGE SCALE GENOMIC DNA]</scope>
    <source>
        <strain evidence="19">CCUG42038B</strain>
    </source>
</reference>
<dbReference type="SUPFAM" id="SSF143975">
    <property type="entry name" value="IlvD/EDD N-terminal domain-like"/>
    <property type="match status" value="1"/>
</dbReference>
<sequence>MAKDEKDLRIQSQVFDGPLRVPNRAMMRAVGLDDEQFAQPKVGVANTESQVTPCNMHMGELANEAIQGIKDHGFHPFEFHTITISDGISMGTPGMRYSLPSRDLIADSIETVVNGESMDGVVAFGGCDKNIPGCLIGIANAGVPAVFVYGGTIMPGNLDGEDLDIVSAFEAVGQFNAGTIDEERLTAVEKNACPGPGACGGMYTANTMASAAEALGMSLPGSSSHPAITQDKHDDSRAAGEAVCRLIEKRIYPKDIMTKEAFENAITVVMALGGSTNAILHLLAIAHAVEVDLGLEDFERIQKRVPHIADLKPSGRYVFNDLYNVGGVPAVMKYLLKEGFLHGDCLTVTGKTMAENLEDFDDLKAGQDVIMSLENPKRADGPLVILRGNIAPNACVSKLSGVSVTHFTGPAKVYDTEDEAVQAAINNDIVAGDAVIVRYVGPKGGPGMPEMLSLSSILVGKGLGEACALLTDGRFSGGTHGLVVGHIAPEAMVGGPIGLVENGDMVTIDTINRTIDVDVSEEEFERRRSQWQPRQILQKGALGKYAHNVTSADRGAVTDYVNRRKEDDVFLHEDWAQELMDK</sequence>
<dbReference type="GO" id="GO:0004160">
    <property type="term" value="F:dihydroxy-acid dehydratase activity"/>
    <property type="evidence" value="ECO:0007669"/>
    <property type="project" value="UniProtKB-UniRule"/>
</dbReference>
<dbReference type="InterPro" id="IPR056740">
    <property type="entry name" value="ILV_EDD_C"/>
</dbReference>
<evidence type="ECO:0000256" key="12">
    <source>
        <dbReference type="ARBA" id="ARBA00029436"/>
    </source>
</evidence>
<keyword evidence="3 15" id="KW-0028">Amino-acid biosynthesis</keyword>
<evidence type="ECO:0000256" key="11">
    <source>
        <dbReference type="ARBA" id="ARBA00029304"/>
    </source>
</evidence>
<evidence type="ECO:0000256" key="14">
    <source>
        <dbReference type="ARBA" id="ARBA00029490"/>
    </source>
</evidence>
<comment type="catalytic activity">
    <reaction evidence="11">
        <text>(2R)-2,3-dihydroxy-3-methylbutanoate = 3-methyl-2-oxobutanoate + H2O</text>
        <dbReference type="Rhea" id="RHEA:24809"/>
        <dbReference type="ChEBI" id="CHEBI:11851"/>
        <dbReference type="ChEBI" id="CHEBI:15377"/>
        <dbReference type="ChEBI" id="CHEBI:49072"/>
        <dbReference type="EC" id="4.2.1.9"/>
    </reaction>
    <physiologicalReaction direction="left-to-right" evidence="11">
        <dbReference type="Rhea" id="RHEA:24810"/>
    </physiologicalReaction>
</comment>
<organism evidence="18 19">
    <name type="scientific">Aerococcus urinaehominis</name>
    <dbReference type="NCBI Taxonomy" id="128944"/>
    <lineage>
        <taxon>Bacteria</taxon>
        <taxon>Bacillati</taxon>
        <taxon>Bacillota</taxon>
        <taxon>Bacilli</taxon>
        <taxon>Lactobacillales</taxon>
        <taxon>Aerococcaceae</taxon>
        <taxon>Aerococcus</taxon>
    </lineage>
</organism>
<comment type="cofactor">
    <cofactor evidence="1 15">
        <name>Mg(2+)</name>
        <dbReference type="ChEBI" id="CHEBI:18420"/>
    </cofactor>
</comment>
<gene>
    <name evidence="15" type="primary">ilvD</name>
    <name evidence="18" type="ORF">AWM75_04505</name>
</gene>
<feature type="binding site" description="via carbamate group" evidence="15">
    <location>
        <position position="129"/>
    </location>
    <ligand>
        <name>Mg(2+)</name>
        <dbReference type="ChEBI" id="CHEBI:18420"/>
    </ligand>
</feature>
<feature type="modified residue" description="N6-carboxylysine" evidence="15">
    <location>
        <position position="129"/>
    </location>
</feature>
<dbReference type="Gene3D" id="3.50.30.80">
    <property type="entry name" value="IlvD/EDD C-terminal domain-like"/>
    <property type="match status" value="1"/>
</dbReference>